<name>A0A841QDL8_9PROT</name>
<dbReference type="Pfam" id="PF02899">
    <property type="entry name" value="Phage_int_SAM_1"/>
    <property type="match status" value="1"/>
</dbReference>
<comment type="similarity">
    <text evidence="1">Belongs to the 'phage' integrase family.</text>
</comment>
<dbReference type="GO" id="GO:0015074">
    <property type="term" value="P:DNA integration"/>
    <property type="evidence" value="ECO:0007669"/>
    <property type="project" value="UniProtKB-KW"/>
</dbReference>
<feature type="domain" description="Tyr recombinase" evidence="6">
    <location>
        <begin position="117"/>
        <end position="291"/>
    </location>
</feature>
<keyword evidence="4" id="KW-0233">DNA recombination</keyword>
<comment type="caution">
    <text evidence="8">The sequence shown here is derived from an EMBL/GenBank/DDBJ whole genome shotgun (WGS) entry which is preliminary data.</text>
</comment>
<dbReference type="InterPro" id="IPR013762">
    <property type="entry name" value="Integrase-like_cat_sf"/>
</dbReference>
<dbReference type="Gene3D" id="1.10.150.130">
    <property type="match status" value="1"/>
</dbReference>
<dbReference type="SUPFAM" id="SSF56349">
    <property type="entry name" value="DNA breaking-rejoining enzymes"/>
    <property type="match status" value="1"/>
</dbReference>
<evidence type="ECO:0000256" key="4">
    <source>
        <dbReference type="ARBA" id="ARBA00023172"/>
    </source>
</evidence>
<gene>
    <name evidence="8" type="ORF">HNR55_001552</name>
</gene>
<dbReference type="PANTHER" id="PTHR30349">
    <property type="entry name" value="PHAGE INTEGRASE-RELATED"/>
    <property type="match status" value="1"/>
</dbReference>
<organism evidence="8 9">
    <name type="scientific">Acetobacter lovaniensis</name>
    <dbReference type="NCBI Taxonomy" id="104100"/>
    <lineage>
        <taxon>Bacteria</taxon>
        <taxon>Pseudomonadati</taxon>
        <taxon>Pseudomonadota</taxon>
        <taxon>Alphaproteobacteria</taxon>
        <taxon>Acetobacterales</taxon>
        <taxon>Acetobacteraceae</taxon>
        <taxon>Acetobacter</taxon>
    </lineage>
</organism>
<sequence>MVSGDRARSPAPGAAKAASVSADNLVLRTWLHNRGENTRRAYERDARELLAHAGKPLAEIVLADLQAWYDSMGDASDATRRRKLSAAKSLLAYAAGTGVLTHNAGAAFRLERGRDTLNERILTREQVLAMIEAEMEPRKRALLDVLYRMGLRISEACALRWRDVTRRQQGGVASVFGKGNKTRAVQVPAKLYKQLVALRVDSGPDAPVVPGHDGRPLSHDAAHRIVKRAARRAGLSGAVSAHWLRHAHASHALDNNAPVHVVQATLGHASLATTTRYSHVREGDGSANYLD</sequence>
<reference evidence="8 9" key="1">
    <citation type="submission" date="2020-08" db="EMBL/GenBank/DDBJ databases">
        <title>Genomic Encyclopedia of Type Strains, Phase IV (KMG-IV): sequencing the most valuable type-strain genomes for metagenomic binning, comparative biology and taxonomic classification.</title>
        <authorList>
            <person name="Goeker M."/>
        </authorList>
    </citation>
    <scope>NUCLEOTIDE SEQUENCE [LARGE SCALE GENOMIC DNA]</scope>
    <source>
        <strain evidence="8 9">DSM 4491</strain>
    </source>
</reference>
<dbReference type="PROSITE" id="PS51898">
    <property type="entry name" value="TYR_RECOMBINASE"/>
    <property type="match status" value="1"/>
</dbReference>
<keyword evidence="3 5" id="KW-0238">DNA-binding</keyword>
<evidence type="ECO:0000313" key="8">
    <source>
        <dbReference type="EMBL" id="MBB6456969.1"/>
    </source>
</evidence>
<feature type="domain" description="Core-binding (CB)" evidence="7">
    <location>
        <begin position="21"/>
        <end position="95"/>
    </location>
</feature>
<dbReference type="Pfam" id="PF00589">
    <property type="entry name" value="Phage_integrase"/>
    <property type="match status" value="1"/>
</dbReference>
<evidence type="ECO:0000256" key="5">
    <source>
        <dbReference type="PROSITE-ProRule" id="PRU01248"/>
    </source>
</evidence>
<dbReference type="EMBL" id="JACHIE010000005">
    <property type="protein sequence ID" value="MBB6456969.1"/>
    <property type="molecule type" value="Genomic_DNA"/>
</dbReference>
<evidence type="ECO:0000259" key="7">
    <source>
        <dbReference type="PROSITE" id="PS51900"/>
    </source>
</evidence>
<dbReference type="InterPro" id="IPR011010">
    <property type="entry name" value="DNA_brk_join_enz"/>
</dbReference>
<dbReference type="InterPro" id="IPR004107">
    <property type="entry name" value="Integrase_SAM-like_N"/>
</dbReference>
<dbReference type="RefSeq" id="WP_165926166.1">
    <property type="nucleotide sequence ID" value="NZ_BAABDB010000040.1"/>
</dbReference>
<evidence type="ECO:0000259" key="6">
    <source>
        <dbReference type="PROSITE" id="PS51898"/>
    </source>
</evidence>
<dbReference type="InterPro" id="IPR044068">
    <property type="entry name" value="CB"/>
</dbReference>
<dbReference type="GO" id="GO:0003677">
    <property type="term" value="F:DNA binding"/>
    <property type="evidence" value="ECO:0007669"/>
    <property type="project" value="UniProtKB-UniRule"/>
</dbReference>
<keyword evidence="9" id="KW-1185">Reference proteome</keyword>
<dbReference type="InterPro" id="IPR002104">
    <property type="entry name" value="Integrase_catalytic"/>
</dbReference>
<dbReference type="InterPro" id="IPR010998">
    <property type="entry name" value="Integrase_recombinase_N"/>
</dbReference>
<dbReference type="GO" id="GO:0006310">
    <property type="term" value="P:DNA recombination"/>
    <property type="evidence" value="ECO:0007669"/>
    <property type="project" value="UniProtKB-KW"/>
</dbReference>
<accession>A0A841QDL8</accession>
<evidence type="ECO:0000256" key="2">
    <source>
        <dbReference type="ARBA" id="ARBA00022908"/>
    </source>
</evidence>
<evidence type="ECO:0000256" key="3">
    <source>
        <dbReference type="ARBA" id="ARBA00023125"/>
    </source>
</evidence>
<evidence type="ECO:0000313" key="9">
    <source>
        <dbReference type="Proteomes" id="UP000578000"/>
    </source>
</evidence>
<dbReference type="Proteomes" id="UP000578000">
    <property type="component" value="Unassembled WGS sequence"/>
</dbReference>
<protein>
    <submittedName>
        <fullName evidence="8">Integrase/recombinase XerD</fullName>
    </submittedName>
</protein>
<dbReference type="Gene3D" id="1.10.443.10">
    <property type="entry name" value="Intergrase catalytic core"/>
    <property type="match status" value="1"/>
</dbReference>
<evidence type="ECO:0000256" key="1">
    <source>
        <dbReference type="ARBA" id="ARBA00008857"/>
    </source>
</evidence>
<dbReference type="PANTHER" id="PTHR30349:SF41">
    <property type="entry name" value="INTEGRASE_RECOMBINASE PROTEIN MJ0367-RELATED"/>
    <property type="match status" value="1"/>
</dbReference>
<dbReference type="InterPro" id="IPR050090">
    <property type="entry name" value="Tyrosine_recombinase_XerCD"/>
</dbReference>
<keyword evidence="2" id="KW-0229">DNA integration</keyword>
<dbReference type="AlphaFoldDB" id="A0A841QDL8"/>
<proteinExistence type="inferred from homology"/>
<dbReference type="PROSITE" id="PS51900">
    <property type="entry name" value="CB"/>
    <property type="match status" value="1"/>
</dbReference>